<name>A0ABU6ZHR0_9FABA</name>
<keyword evidence="3" id="KW-1185">Reference proteome</keyword>
<feature type="compositionally biased region" description="Low complexity" evidence="1">
    <location>
        <begin position="1"/>
        <end position="21"/>
    </location>
</feature>
<dbReference type="Proteomes" id="UP001341840">
    <property type="component" value="Unassembled WGS sequence"/>
</dbReference>
<dbReference type="EMBL" id="JASCZI010272292">
    <property type="protein sequence ID" value="MED6221498.1"/>
    <property type="molecule type" value="Genomic_DNA"/>
</dbReference>
<feature type="region of interest" description="Disordered" evidence="1">
    <location>
        <begin position="1"/>
        <end position="56"/>
    </location>
</feature>
<proteinExistence type="predicted"/>
<evidence type="ECO:0000313" key="3">
    <source>
        <dbReference type="Proteomes" id="UP001341840"/>
    </source>
</evidence>
<evidence type="ECO:0000256" key="1">
    <source>
        <dbReference type="SAM" id="MobiDB-lite"/>
    </source>
</evidence>
<protein>
    <submittedName>
        <fullName evidence="2">Uncharacterized protein</fullName>
    </submittedName>
</protein>
<organism evidence="2 3">
    <name type="scientific">Stylosanthes scabra</name>
    <dbReference type="NCBI Taxonomy" id="79078"/>
    <lineage>
        <taxon>Eukaryota</taxon>
        <taxon>Viridiplantae</taxon>
        <taxon>Streptophyta</taxon>
        <taxon>Embryophyta</taxon>
        <taxon>Tracheophyta</taxon>
        <taxon>Spermatophyta</taxon>
        <taxon>Magnoliopsida</taxon>
        <taxon>eudicotyledons</taxon>
        <taxon>Gunneridae</taxon>
        <taxon>Pentapetalae</taxon>
        <taxon>rosids</taxon>
        <taxon>fabids</taxon>
        <taxon>Fabales</taxon>
        <taxon>Fabaceae</taxon>
        <taxon>Papilionoideae</taxon>
        <taxon>50 kb inversion clade</taxon>
        <taxon>dalbergioids sensu lato</taxon>
        <taxon>Dalbergieae</taxon>
        <taxon>Pterocarpus clade</taxon>
        <taxon>Stylosanthes</taxon>
    </lineage>
</organism>
<reference evidence="2 3" key="1">
    <citation type="journal article" date="2023" name="Plants (Basel)">
        <title>Bridging the Gap: Combining Genomics and Transcriptomics Approaches to Understand Stylosanthes scabra, an Orphan Legume from the Brazilian Caatinga.</title>
        <authorList>
            <person name="Ferreira-Neto J.R.C."/>
            <person name="da Silva M.D."/>
            <person name="Binneck E."/>
            <person name="de Melo N.F."/>
            <person name="da Silva R.H."/>
            <person name="de Melo A.L.T.M."/>
            <person name="Pandolfi V."/>
            <person name="Bustamante F.O."/>
            <person name="Brasileiro-Vidal A.C."/>
            <person name="Benko-Iseppon A.M."/>
        </authorList>
    </citation>
    <scope>NUCLEOTIDE SEQUENCE [LARGE SCALE GENOMIC DNA]</scope>
    <source>
        <tissue evidence="2">Leaves</tissue>
    </source>
</reference>
<comment type="caution">
    <text evidence="2">The sequence shown here is derived from an EMBL/GenBank/DDBJ whole genome shotgun (WGS) entry which is preliminary data.</text>
</comment>
<accession>A0ABU6ZHR0</accession>
<feature type="non-terminal residue" evidence="2">
    <location>
        <position position="1"/>
    </location>
</feature>
<gene>
    <name evidence="2" type="ORF">PIB30_055421</name>
</gene>
<evidence type="ECO:0000313" key="2">
    <source>
        <dbReference type="EMBL" id="MED6221498.1"/>
    </source>
</evidence>
<sequence>FPNTRTVSTLPQTSSPTLPTLYNRRTSRHLKQPEGSVKSRRPRLTSCVVGVPPNSS</sequence>